<dbReference type="Gene3D" id="2.70.98.10">
    <property type="match status" value="1"/>
</dbReference>
<accession>D4E903</accession>
<evidence type="ECO:0000313" key="1">
    <source>
        <dbReference type="EMBL" id="EFE93769.1"/>
    </source>
</evidence>
<dbReference type="STRING" id="667129.HMPREF0758_4653"/>
<dbReference type="AlphaFoldDB" id="D4E903"/>
<sequence length="422" mass="47017">MKIYFVLTLAKTFQLTTRAGKMKTLIAVSITISLISGYVGAQTFVLTDSEKGIEQGNWQTDSQKLNLPGPRFSVQQQILHGGKQEGSKVITLTSPGLTIALSPTRGMDILHVNGSGVRLGWDSPVTEVVNPAYINLDSRNGLGWLDGFNEMMVRCGFEWTGHPGVENGTLYTLHGRAGNTPASKVVVEIDDKAPYAVRIRGLLKENTFKKSNLETWTELRYVPGEESFTLHDRLTNRADYPRDYQIIYHSNFGKPLLEEGAIFSAPIKEISPFNDYAKAGLQEWQRYQGPTKGYDEMVFNIVPYADAQGKTLAMLNNKQGDRGVAIGFDTRQLPLLTLWKNTDTERQGYVTGIEPGTNYAYPVKIEREQGRIKQLQPGQSADFELSYTLLKNAEQVQAYQQKVKALQGGHQVKLVPQPIAVE</sequence>
<protein>
    <recommendedName>
        <fullName evidence="3">Aldose 1-epimerase</fullName>
    </recommendedName>
</protein>
<evidence type="ECO:0000313" key="2">
    <source>
        <dbReference type="Proteomes" id="UP000005723"/>
    </source>
</evidence>
<dbReference type="Pfam" id="PF14486">
    <property type="entry name" value="DUF4432"/>
    <property type="match status" value="1"/>
</dbReference>
<organism evidence="1 2">
    <name type="scientific">Serratia odorifera DSM 4582</name>
    <dbReference type="NCBI Taxonomy" id="667129"/>
    <lineage>
        <taxon>Bacteria</taxon>
        <taxon>Pseudomonadati</taxon>
        <taxon>Pseudomonadota</taxon>
        <taxon>Gammaproteobacteria</taxon>
        <taxon>Enterobacterales</taxon>
        <taxon>Yersiniaceae</taxon>
        <taxon>Serratia</taxon>
    </lineage>
</organism>
<dbReference type="EMBL" id="ADBY01000058">
    <property type="protein sequence ID" value="EFE93769.1"/>
    <property type="molecule type" value="Genomic_DNA"/>
</dbReference>
<dbReference type="GO" id="GO:0030246">
    <property type="term" value="F:carbohydrate binding"/>
    <property type="evidence" value="ECO:0007669"/>
    <property type="project" value="InterPro"/>
</dbReference>
<dbReference type="HOGENOM" id="CLU_056939_0_0_6"/>
<name>D4E903_SEROD</name>
<evidence type="ECO:0008006" key="3">
    <source>
        <dbReference type="Google" id="ProtNLM"/>
    </source>
</evidence>
<reference evidence="1 2" key="1">
    <citation type="submission" date="2010-01" db="EMBL/GenBank/DDBJ databases">
        <authorList>
            <person name="Muzny D."/>
            <person name="Qin X."/>
            <person name="Deng J."/>
            <person name="Jiang H."/>
            <person name="Liu Y."/>
            <person name="Qu J."/>
            <person name="Song X.-Z."/>
            <person name="Zhang L."/>
            <person name="Thornton R."/>
            <person name="Coyle M."/>
            <person name="Francisco L."/>
            <person name="Jackson L."/>
            <person name="Javaid M."/>
            <person name="Korchina V."/>
            <person name="Kovar C."/>
            <person name="Mata R."/>
            <person name="Mathew T."/>
            <person name="Ngo R."/>
            <person name="Nguyen L."/>
            <person name="Nguyen N."/>
            <person name="Okwuonu G."/>
            <person name="Ongeri F."/>
            <person name="Pham C."/>
            <person name="Simmons D."/>
            <person name="Wilczek-Boney K."/>
            <person name="Hale W."/>
            <person name="Jakkamsetti A."/>
            <person name="Pham P."/>
            <person name="Ruth R."/>
            <person name="San Lucas F."/>
            <person name="Warren J."/>
            <person name="Zhang J."/>
            <person name="Zhao Z."/>
            <person name="Zhou C."/>
            <person name="Zhu D."/>
            <person name="Lee S."/>
            <person name="Bess C."/>
            <person name="Blankenburg K."/>
            <person name="Forbes L."/>
            <person name="Fu Q."/>
            <person name="Gubbala S."/>
            <person name="Hirani K."/>
            <person name="Jayaseelan J.C."/>
            <person name="Lara F."/>
            <person name="Munidasa M."/>
            <person name="Palculict T."/>
            <person name="Patil S."/>
            <person name="Pu L.-L."/>
            <person name="Saada N."/>
            <person name="Tang L."/>
            <person name="Weissenberger G."/>
            <person name="Zhu Y."/>
            <person name="Hemphill L."/>
            <person name="Shang Y."/>
            <person name="Youmans B."/>
            <person name="Ayvaz T."/>
            <person name="Ross M."/>
            <person name="Santibanez J."/>
            <person name="Aqrawi P."/>
            <person name="Gross S."/>
            <person name="Joshi V."/>
            <person name="Fowler G."/>
            <person name="Nazareth L."/>
            <person name="Reid J."/>
            <person name="Worley K."/>
            <person name="Petrosino J."/>
            <person name="Highlander S."/>
            <person name="Gibbs R."/>
        </authorList>
    </citation>
    <scope>NUCLEOTIDE SEQUENCE [LARGE SCALE GENOMIC DNA]</scope>
    <source>
        <strain evidence="1 2">DSM 4582</strain>
    </source>
</reference>
<dbReference type="InterPro" id="IPR014718">
    <property type="entry name" value="GH-type_carb-bd"/>
</dbReference>
<comment type="caution">
    <text evidence="1">The sequence shown here is derived from an EMBL/GenBank/DDBJ whole genome shotgun (WGS) entry which is preliminary data.</text>
</comment>
<gene>
    <name evidence="1" type="ORF">HMPREF0758_4653</name>
</gene>
<keyword evidence="2" id="KW-1185">Reference proteome</keyword>
<dbReference type="Proteomes" id="UP000005723">
    <property type="component" value="Unassembled WGS sequence"/>
</dbReference>
<dbReference type="InterPro" id="IPR027839">
    <property type="entry name" value="DUF4432"/>
</dbReference>
<dbReference type="CDD" id="cd09023">
    <property type="entry name" value="Aldose_epim_Ec_c4013"/>
    <property type="match status" value="1"/>
</dbReference>
<proteinExistence type="predicted"/>